<dbReference type="EMBL" id="CP088156">
    <property type="protein sequence ID" value="UFZ05966.1"/>
    <property type="molecule type" value="Genomic_DNA"/>
</dbReference>
<proteinExistence type="predicted"/>
<reference evidence="1" key="1">
    <citation type="journal article" date="2024" name="Antonie Van Leeuwenhoek">
        <title>Bradyrhizobium ontarionense sp. nov., a novel bacterial symbiont isolated from Aeschynomene indica (Indian jointvetch), harbours photosynthesis, nitrogen fixation and nitrous oxide (N2O) reductase genes.</title>
        <authorList>
            <person name="Bromfield E.S.P."/>
            <person name="Cloutier S."/>
        </authorList>
    </citation>
    <scope>NUCLEOTIDE SEQUENCE</scope>
    <source>
        <strain evidence="1">A19</strain>
    </source>
</reference>
<dbReference type="RefSeq" id="WP_231324584.1">
    <property type="nucleotide sequence ID" value="NZ_CP088156.1"/>
</dbReference>
<evidence type="ECO:0000313" key="1">
    <source>
        <dbReference type="EMBL" id="UFZ05966.1"/>
    </source>
</evidence>
<protein>
    <submittedName>
        <fullName evidence="1">Uncharacterized protein</fullName>
    </submittedName>
</protein>
<keyword evidence="2" id="KW-1185">Reference proteome</keyword>
<name>A0ABY3RGL5_9BRAD</name>
<gene>
    <name evidence="1" type="ORF">LQG66_06550</name>
</gene>
<sequence length="201" mass="22424">MMKDIRTTTMRQRLVCEFAAASESSSGSRSSLIRSLVSCLVCVVLIGAATISKATADGLLTYFSDDVPQEIRKPKALADDHVVLARVRVLNRPAYLIGENQSGQPPRNVPHERWSAWLQVLDVIRGKRPELERINVTFGGDVTYARGPRTPYQLAQEYFVAMYEDSSGYHLIGVPISPAKYNEWQRVITESDLERAGSPLK</sequence>
<accession>A0ABY3RGL5</accession>
<dbReference type="Proteomes" id="UP001431010">
    <property type="component" value="Chromosome"/>
</dbReference>
<evidence type="ECO:0000313" key="2">
    <source>
        <dbReference type="Proteomes" id="UP001431010"/>
    </source>
</evidence>
<organism evidence="1 2">
    <name type="scientific">Bradyrhizobium ontarionense</name>
    <dbReference type="NCBI Taxonomy" id="2898149"/>
    <lineage>
        <taxon>Bacteria</taxon>
        <taxon>Pseudomonadati</taxon>
        <taxon>Pseudomonadota</taxon>
        <taxon>Alphaproteobacteria</taxon>
        <taxon>Hyphomicrobiales</taxon>
        <taxon>Nitrobacteraceae</taxon>
        <taxon>Bradyrhizobium</taxon>
    </lineage>
</organism>